<dbReference type="GeneID" id="39748263"/>
<evidence type="ECO:0000256" key="2">
    <source>
        <dbReference type="SAM" id="SignalP"/>
    </source>
</evidence>
<name>A0A1Y1JH19_PLAGO</name>
<reference evidence="4" key="1">
    <citation type="submission" date="2017-04" db="EMBL/GenBank/DDBJ databases">
        <title>Plasmodium gonderi genome.</title>
        <authorList>
            <person name="Arisue N."/>
            <person name="Honma H."/>
            <person name="Kawai S."/>
            <person name="Tougan T."/>
            <person name="Tanabe K."/>
            <person name="Horii T."/>
        </authorList>
    </citation>
    <scope>NUCLEOTIDE SEQUENCE [LARGE SCALE GENOMIC DNA]</scope>
    <source>
        <strain evidence="4">ATCC 30045</strain>
    </source>
</reference>
<sequence>MKYIFTIFSMFIILLVKGKSCINDYKNEQKHEYHIFISNILINNVYFTFDKDRYHYELEANKYITEISVSPLLNIWENYIYKKISLEDEMFFNENTVQYLDSMQNVRVEELYLKKYHIYINKKKVYFSDLPYNIQLMDMGEKQISIFYENNKTYEIKIRNNNKYTSYYLNDVNITGRLSDTNLILDKEFKNYIYIYTTNVQENEEELNVQAKCYNSETYINNNLIKNKSFVFPLNPNVYNNILVIECRHQQVLEKTQLINKKKNNISENFIKRKFQESILRNSQKWYKEIPFLDNLIRNHHKFLDKQSSYKKDDKNNPPHQDSVYKKRITNSNELYYKPNKKENFQINKIFRKFYFFNIFYHVTIKIPNYMYNLTYGNTCLLDNKKNTKHIREYFCNNFNKNISLYSDISNKLFSFVKVDNQNMIYRFIDKVLNGSIHYSTNIYLYLETYYDKKVVKLKFKKKNTFIFPFLILPLLALVVLFSFIAAIYWCKFYPYNDKCTAF</sequence>
<gene>
    <name evidence="3" type="ORF">PGO_102990</name>
</gene>
<keyword evidence="2" id="KW-0732">Signal</keyword>
<dbReference type="OMA" id="RENNHIN"/>
<protein>
    <submittedName>
        <fullName evidence="3">Uncharacterized protein</fullName>
    </submittedName>
</protein>
<evidence type="ECO:0000256" key="1">
    <source>
        <dbReference type="SAM" id="Phobius"/>
    </source>
</evidence>
<dbReference type="AlphaFoldDB" id="A0A1Y1JH19"/>
<dbReference type="Proteomes" id="UP000195521">
    <property type="component" value="Unassembled WGS sequence"/>
</dbReference>
<feature type="signal peptide" evidence="2">
    <location>
        <begin position="1"/>
        <end position="18"/>
    </location>
</feature>
<proteinExistence type="predicted"/>
<keyword evidence="1" id="KW-0472">Membrane</keyword>
<organism evidence="3 4">
    <name type="scientific">Plasmodium gonderi</name>
    <dbReference type="NCBI Taxonomy" id="77519"/>
    <lineage>
        <taxon>Eukaryota</taxon>
        <taxon>Sar</taxon>
        <taxon>Alveolata</taxon>
        <taxon>Apicomplexa</taxon>
        <taxon>Aconoidasida</taxon>
        <taxon>Haemosporida</taxon>
        <taxon>Plasmodiidae</taxon>
        <taxon>Plasmodium</taxon>
        <taxon>Plasmodium (Plasmodium)</taxon>
    </lineage>
</organism>
<comment type="caution">
    <text evidence="3">The sequence shown here is derived from an EMBL/GenBank/DDBJ whole genome shotgun (WGS) entry which is preliminary data.</text>
</comment>
<keyword evidence="4" id="KW-1185">Reference proteome</keyword>
<dbReference type="OrthoDB" id="385699at2759"/>
<dbReference type="EMBL" id="BDQF01000011">
    <property type="protein sequence ID" value="GAW81540.1"/>
    <property type="molecule type" value="Genomic_DNA"/>
</dbReference>
<evidence type="ECO:0000313" key="3">
    <source>
        <dbReference type="EMBL" id="GAW81540.1"/>
    </source>
</evidence>
<feature type="chain" id="PRO_5012869623" evidence="2">
    <location>
        <begin position="19"/>
        <end position="503"/>
    </location>
</feature>
<accession>A0A1Y1JH19</accession>
<feature type="transmembrane region" description="Helical" evidence="1">
    <location>
        <begin position="466"/>
        <end position="490"/>
    </location>
</feature>
<evidence type="ECO:0000313" key="4">
    <source>
        <dbReference type="Proteomes" id="UP000195521"/>
    </source>
</evidence>
<dbReference type="RefSeq" id="XP_028544129.1">
    <property type="nucleotide sequence ID" value="XM_028688328.1"/>
</dbReference>
<keyword evidence="1" id="KW-1133">Transmembrane helix</keyword>
<keyword evidence="1" id="KW-0812">Transmembrane</keyword>